<organism evidence="2">
    <name type="scientific">Rhizophora mucronata</name>
    <name type="common">Asiatic mangrove</name>
    <dbReference type="NCBI Taxonomy" id="61149"/>
    <lineage>
        <taxon>Eukaryota</taxon>
        <taxon>Viridiplantae</taxon>
        <taxon>Streptophyta</taxon>
        <taxon>Embryophyta</taxon>
        <taxon>Tracheophyta</taxon>
        <taxon>Spermatophyta</taxon>
        <taxon>Magnoliopsida</taxon>
        <taxon>eudicotyledons</taxon>
        <taxon>Gunneridae</taxon>
        <taxon>Pentapetalae</taxon>
        <taxon>rosids</taxon>
        <taxon>fabids</taxon>
        <taxon>Malpighiales</taxon>
        <taxon>Rhizophoraceae</taxon>
        <taxon>Rhizophora</taxon>
    </lineage>
</organism>
<sequence length="46" mass="5393">MSKIPKSWRRFLFSSRRCFRDSSYVLLPLVMLATGIFPLPILPHLT</sequence>
<protein>
    <submittedName>
        <fullName evidence="2">Uncharacterized protein</fullName>
    </submittedName>
</protein>
<keyword evidence="1" id="KW-1133">Transmembrane helix</keyword>
<keyword evidence="1" id="KW-0812">Transmembrane</keyword>
<proteinExistence type="predicted"/>
<dbReference type="AlphaFoldDB" id="A0A2P2J2U4"/>
<accession>A0A2P2J2U4</accession>
<feature type="transmembrane region" description="Helical" evidence="1">
    <location>
        <begin position="21"/>
        <end position="42"/>
    </location>
</feature>
<reference evidence="2" key="1">
    <citation type="submission" date="2018-02" db="EMBL/GenBank/DDBJ databases">
        <title>Rhizophora mucronata_Transcriptome.</title>
        <authorList>
            <person name="Meera S.P."/>
            <person name="Sreeshan A."/>
            <person name="Augustine A."/>
        </authorList>
    </citation>
    <scope>NUCLEOTIDE SEQUENCE</scope>
    <source>
        <tissue evidence="2">Leaf</tissue>
    </source>
</reference>
<evidence type="ECO:0000313" key="2">
    <source>
        <dbReference type="EMBL" id="MBW87772.1"/>
    </source>
</evidence>
<keyword evidence="1" id="KW-0472">Membrane</keyword>
<evidence type="ECO:0000256" key="1">
    <source>
        <dbReference type="SAM" id="Phobius"/>
    </source>
</evidence>
<dbReference type="EMBL" id="GGEC01007289">
    <property type="protein sequence ID" value="MBW87772.1"/>
    <property type="molecule type" value="Transcribed_RNA"/>
</dbReference>
<name>A0A2P2J2U4_RHIMU</name>